<proteinExistence type="predicted"/>
<evidence type="ECO:0000256" key="1">
    <source>
        <dbReference type="SAM" id="MobiDB-lite"/>
    </source>
</evidence>
<comment type="caution">
    <text evidence="3">The sequence shown here is derived from an EMBL/GenBank/DDBJ whole genome shotgun (WGS) entry which is preliminary data.</text>
</comment>
<name>A0ABQ6MX29_9STRA</name>
<organism evidence="3 4">
    <name type="scientific">Tetraparma gracilis</name>
    <dbReference type="NCBI Taxonomy" id="2962635"/>
    <lineage>
        <taxon>Eukaryota</taxon>
        <taxon>Sar</taxon>
        <taxon>Stramenopiles</taxon>
        <taxon>Ochrophyta</taxon>
        <taxon>Bolidophyceae</taxon>
        <taxon>Parmales</taxon>
        <taxon>Triparmaceae</taxon>
        <taxon>Tetraparma</taxon>
    </lineage>
</organism>
<keyword evidence="4" id="KW-1185">Reference proteome</keyword>
<sequence length="195" mass="21002">MKRNGELGASAHVISEDSKIRFTRLLLSLREDSSLPSIEMPADLTNTERKFIHELAKNMGLSSKSHGKGEERRIKVAKVNEKKVTAGVAAGQGDGEEATDGDLPKLDVGPKAASLLAGYLSSHPAAAPLLAESKKTGSSITASSSTSDAALSNLLSRLLPKAVDPHPPPPPPRFDVEERRRSWGRHQQAKERWAQ</sequence>
<dbReference type="SMART" id="SM00393">
    <property type="entry name" value="R3H"/>
    <property type="match status" value="1"/>
</dbReference>
<dbReference type="Proteomes" id="UP001165060">
    <property type="component" value="Unassembled WGS sequence"/>
</dbReference>
<feature type="domain" description="R3H" evidence="2">
    <location>
        <begin position="16"/>
        <end position="80"/>
    </location>
</feature>
<dbReference type="Gene3D" id="3.30.1370.50">
    <property type="entry name" value="R3H-like domain"/>
    <property type="match status" value="1"/>
</dbReference>
<evidence type="ECO:0000259" key="2">
    <source>
        <dbReference type="PROSITE" id="PS51061"/>
    </source>
</evidence>
<feature type="region of interest" description="Disordered" evidence="1">
    <location>
        <begin position="158"/>
        <end position="195"/>
    </location>
</feature>
<dbReference type="PROSITE" id="PS51061">
    <property type="entry name" value="R3H"/>
    <property type="match status" value="1"/>
</dbReference>
<dbReference type="Pfam" id="PF01424">
    <property type="entry name" value="R3H"/>
    <property type="match status" value="1"/>
</dbReference>
<dbReference type="SUPFAM" id="SSF82708">
    <property type="entry name" value="R3H domain"/>
    <property type="match status" value="1"/>
</dbReference>
<protein>
    <recommendedName>
        <fullName evidence="2">R3H domain-containing protein</fullName>
    </recommendedName>
</protein>
<dbReference type="InterPro" id="IPR036867">
    <property type="entry name" value="R3H_dom_sf"/>
</dbReference>
<dbReference type="EMBL" id="BRYB01004647">
    <property type="protein sequence ID" value="GMI34620.1"/>
    <property type="molecule type" value="Genomic_DNA"/>
</dbReference>
<evidence type="ECO:0000313" key="4">
    <source>
        <dbReference type="Proteomes" id="UP001165060"/>
    </source>
</evidence>
<accession>A0ABQ6MX29</accession>
<reference evidence="3 4" key="1">
    <citation type="journal article" date="2023" name="Commun. Biol.">
        <title>Genome analysis of Parmales, the sister group of diatoms, reveals the evolutionary specialization of diatoms from phago-mixotrophs to photoautotrophs.</title>
        <authorList>
            <person name="Ban H."/>
            <person name="Sato S."/>
            <person name="Yoshikawa S."/>
            <person name="Yamada K."/>
            <person name="Nakamura Y."/>
            <person name="Ichinomiya M."/>
            <person name="Sato N."/>
            <person name="Blanc-Mathieu R."/>
            <person name="Endo H."/>
            <person name="Kuwata A."/>
            <person name="Ogata H."/>
        </authorList>
    </citation>
    <scope>NUCLEOTIDE SEQUENCE [LARGE SCALE GENOMIC DNA]</scope>
</reference>
<gene>
    <name evidence="3" type="ORF">TeGR_g627</name>
</gene>
<dbReference type="InterPro" id="IPR001374">
    <property type="entry name" value="R3H_dom"/>
</dbReference>
<evidence type="ECO:0000313" key="3">
    <source>
        <dbReference type="EMBL" id="GMI34620.1"/>
    </source>
</evidence>
<feature type="region of interest" description="Disordered" evidence="1">
    <location>
        <begin position="87"/>
        <end position="107"/>
    </location>
</feature>